<evidence type="ECO:0000256" key="4">
    <source>
        <dbReference type="ARBA" id="ARBA00022840"/>
    </source>
</evidence>
<keyword evidence="2 5" id="KW-0436">Ligase</keyword>
<name>A0A653ADB4_UNCDX</name>
<dbReference type="GO" id="GO:0004329">
    <property type="term" value="F:formate-tetrahydrofolate ligase activity"/>
    <property type="evidence" value="ECO:0007669"/>
    <property type="project" value="UniProtKB-EC"/>
</dbReference>
<keyword evidence="3" id="KW-0547">Nucleotide-binding</keyword>
<evidence type="ECO:0000256" key="3">
    <source>
        <dbReference type="ARBA" id="ARBA00022741"/>
    </source>
</evidence>
<reference evidence="5" key="1">
    <citation type="submission" date="2018-07" db="EMBL/GenBank/DDBJ databases">
        <authorList>
            <consortium name="Genoscope - CEA"/>
            <person name="William W."/>
        </authorList>
    </citation>
    <scope>NUCLEOTIDE SEQUENCE</scope>
    <source>
        <strain evidence="5">IK1</strain>
    </source>
</reference>
<proteinExistence type="predicted"/>
<keyword evidence="4" id="KW-0067">ATP-binding</keyword>
<dbReference type="InterPro" id="IPR000559">
    <property type="entry name" value="Formate_THF_ligase"/>
</dbReference>
<dbReference type="EMBL" id="UPXX01000030">
    <property type="protein sequence ID" value="VBB45945.1"/>
    <property type="molecule type" value="Genomic_DNA"/>
</dbReference>
<dbReference type="AlphaFoldDB" id="A0A653ADB4"/>
<dbReference type="GO" id="GO:0006730">
    <property type="term" value="P:one-carbon metabolic process"/>
    <property type="evidence" value="ECO:0007669"/>
    <property type="project" value="UniProtKB-KW"/>
</dbReference>
<evidence type="ECO:0000256" key="2">
    <source>
        <dbReference type="ARBA" id="ARBA00022598"/>
    </source>
</evidence>
<sequence>MAYDAVNMADWQISEAAEKNMPTPEEWQEKLGLQKEEMLPMGRLAKLDFLKIIDRLKDKPDGKYIEVTAITPTPLGEGKSTTSCGLMEGLGKRGVSVGGALRQPSGGPTMNVKGTAAGGGNSLLIPMTEFSLGLTGDINDIMNAHNLAMVAMTARMQHERNYNDEQLKRLTGMRRLEIDPTRVEMGWIMDFCAQSLRNIVIGLGGRQDGYTMQSKFGIAVGSECMAILAVIRDLADLKERLNNITVAFDKSGKPVTTGDLEVGNAMTAFMRNTINPTLMCTAEYNPCMVHAGPFANIAVGQSSIIADRVGLKLFDYHVTESGFAADIGFEKFWNVKCRFSGLKPHVSVLTTTIRALKMHGGGPKVVPGIALPEEYTKENLELVEKGCENMIHMIGVIRKSGINPVVCINRFYTDTDAECALVRKAAEAAGARCAESKHWEKGGEGALEFADAVIDACNEENEFKFLYPTEMKLRDRVNLIAREVYGADGVAWAPEAEAKAKMLESDPKYADFATMMVKTHLSLSHEPTLKGVPKGWIMREAQVGLDHNYADYATMMVKTHLSLSHEPTLKGVPKGWIMREAQVGLDHNYADYATMMVKTHLSLSHDPTVKGVPKGWSLPIRDVLIYSGAKFLCPCAGTISLMPGTGSNPAFRRIDVDTKTGKVSGLF</sequence>
<evidence type="ECO:0000313" key="5">
    <source>
        <dbReference type="EMBL" id="VBB45945.1"/>
    </source>
</evidence>
<keyword evidence="1" id="KW-0554">One-carbon metabolism</keyword>
<dbReference type="Pfam" id="PF01268">
    <property type="entry name" value="FTHFS"/>
    <property type="match status" value="2"/>
</dbReference>
<dbReference type="Gene3D" id="3.10.410.10">
    <property type="entry name" value="Formyltetrahydrofolate synthetase, domain 3"/>
    <property type="match status" value="2"/>
</dbReference>
<dbReference type="NCBIfam" id="NF010032">
    <property type="entry name" value="PRK13507.1"/>
    <property type="match status" value="1"/>
</dbReference>
<dbReference type="Gene3D" id="3.30.1510.10">
    <property type="entry name" value="Domain 2, N(10)-formyltetrahydrofolate synthetase"/>
    <property type="match status" value="1"/>
</dbReference>
<evidence type="ECO:0000256" key="1">
    <source>
        <dbReference type="ARBA" id="ARBA00022563"/>
    </source>
</evidence>
<gene>
    <name evidence="5" type="primary">fhs</name>
    <name evidence="5" type="ORF">TRIP_B360038</name>
</gene>
<organism evidence="5">
    <name type="scientific">Uncultured Desulfatiglans sp</name>
    <dbReference type="NCBI Taxonomy" id="1748965"/>
    <lineage>
        <taxon>Bacteria</taxon>
        <taxon>Pseudomonadati</taxon>
        <taxon>Thermodesulfobacteriota</taxon>
        <taxon>Desulfobacteria</taxon>
        <taxon>Desulfatiglandales</taxon>
        <taxon>Desulfatiglandaceae</taxon>
        <taxon>Desulfatiglans</taxon>
        <taxon>environmental samples</taxon>
    </lineage>
</organism>
<dbReference type="EC" id="6.3.4.3" evidence="5"/>
<dbReference type="GO" id="GO:0005524">
    <property type="term" value="F:ATP binding"/>
    <property type="evidence" value="ECO:0007669"/>
    <property type="project" value="UniProtKB-KW"/>
</dbReference>
<dbReference type="SUPFAM" id="SSF52540">
    <property type="entry name" value="P-loop containing nucleoside triphosphate hydrolases"/>
    <property type="match status" value="2"/>
</dbReference>
<dbReference type="InterPro" id="IPR027417">
    <property type="entry name" value="P-loop_NTPase"/>
</dbReference>
<protein>
    <submittedName>
        <fullName evidence="5">Formate--tetrahydrofolate ligase</fullName>
        <ecNumber evidence="5">6.3.4.3</ecNumber>
    </submittedName>
</protein>
<dbReference type="Gene3D" id="3.40.50.300">
    <property type="entry name" value="P-loop containing nucleotide triphosphate hydrolases"/>
    <property type="match status" value="1"/>
</dbReference>
<accession>A0A653ADB4</accession>